<dbReference type="InterPro" id="IPR027417">
    <property type="entry name" value="P-loop_NTPase"/>
</dbReference>
<protein>
    <submittedName>
        <fullName evidence="5">ATP-dependent Clp protease ATP-binding subunit ClpX</fullName>
    </submittedName>
</protein>
<dbReference type="AlphaFoldDB" id="T0R4U0"/>
<organism evidence="5 6">
    <name type="scientific">Saprolegnia diclina (strain VS20)</name>
    <dbReference type="NCBI Taxonomy" id="1156394"/>
    <lineage>
        <taxon>Eukaryota</taxon>
        <taxon>Sar</taxon>
        <taxon>Stramenopiles</taxon>
        <taxon>Oomycota</taxon>
        <taxon>Saprolegniomycetes</taxon>
        <taxon>Saprolegniales</taxon>
        <taxon>Saprolegniaceae</taxon>
        <taxon>Saprolegnia</taxon>
    </lineage>
</organism>
<dbReference type="RefSeq" id="XP_008619502.1">
    <property type="nucleotide sequence ID" value="XM_008621280.1"/>
</dbReference>
<dbReference type="Pfam" id="PF10431">
    <property type="entry name" value="ClpB_D2-small"/>
    <property type="match status" value="1"/>
</dbReference>
<dbReference type="NCBIfam" id="TIGR00382">
    <property type="entry name" value="clpX"/>
    <property type="match status" value="1"/>
</dbReference>
<dbReference type="CDD" id="cd19497">
    <property type="entry name" value="RecA-like_ClpX"/>
    <property type="match status" value="1"/>
</dbReference>
<accession>T0R4U0</accession>
<feature type="domain" description="Clp ATPase C-terminal" evidence="4">
    <location>
        <begin position="488"/>
        <end position="575"/>
    </location>
</feature>
<keyword evidence="5" id="KW-0645">Protease</keyword>
<dbReference type="InterPro" id="IPR003593">
    <property type="entry name" value="AAA+_ATPase"/>
</dbReference>
<evidence type="ECO:0000259" key="3">
    <source>
        <dbReference type="SMART" id="SM00382"/>
    </source>
</evidence>
<dbReference type="OMA" id="HRSDFTN"/>
<dbReference type="InterPro" id="IPR050052">
    <property type="entry name" value="ATP-dep_Clp_protease_ClpX"/>
</dbReference>
<dbReference type="Gene3D" id="3.40.50.300">
    <property type="entry name" value="P-loop containing nucleotide triphosphate hydrolases"/>
    <property type="match status" value="1"/>
</dbReference>
<dbReference type="VEuPathDB" id="FungiDB:SDRG_15116"/>
<dbReference type="GO" id="GO:0051082">
    <property type="term" value="F:unfolded protein binding"/>
    <property type="evidence" value="ECO:0007669"/>
    <property type="project" value="InterPro"/>
</dbReference>
<dbReference type="Proteomes" id="UP000030762">
    <property type="component" value="Unassembled WGS sequence"/>
</dbReference>
<dbReference type="EMBL" id="JH767215">
    <property type="protein sequence ID" value="EQC27108.1"/>
    <property type="molecule type" value="Genomic_DNA"/>
</dbReference>
<dbReference type="eggNOG" id="KOG0745">
    <property type="taxonomic scope" value="Eukaryota"/>
</dbReference>
<dbReference type="OrthoDB" id="1721884at2759"/>
<dbReference type="PANTHER" id="PTHR48102">
    <property type="entry name" value="ATP-DEPENDENT CLP PROTEASE ATP-BINDING SUBUNIT CLPX-LIKE, MITOCHONDRIAL-RELATED"/>
    <property type="match status" value="1"/>
</dbReference>
<evidence type="ECO:0000313" key="6">
    <source>
        <dbReference type="Proteomes" id="UP000030762"/>
    </source>
</evidence>
<evidence type="ECO:0000259" key="4">
    <source>
        <dbReference type="SMART" id="SM01086"/>
    </source>
</evidence>
<dbReference type="SMART" id="SM00382">
    <property type="entry name" value="AAA"/>
    <property type="match status" value="1"/>
</dbReference>
<keyword evidence="1" id="KW-0547">Nucleotide-binding</keyword>
<keyword evidence="5" id="KW-0378">Hydrolase</keyword>
<dbReference type="STRING" id="1156394.T0R4U0"/>
<keyword evidence="6" id="KW-1185">Reference proteome</keyword>
<dbReference type="InterPro" id="IPR003959">
    <property type="entry name" value="ATPase_AAA_core"/>
</dbReference>
<dbReference type="GO" id="GO:0005759">
    <property type="term" value="C:mitochondrial matrix"/>
    <property type="evidence" value="ECO:0007669"/>
    <property type="project" value="TreeGrafter"/>
</dbReference>
<dbReference type="FunFam" id="1.10.8.60:FF:000002">
    <property type="entry name" value="ATP-dependent Clp protease ATP-binding subunit ClpX"/>
    <property type="match status" value="1"/>
</dbReference>
<dbReference type="GO" id="GO:0005524">
    <property type="term" value="F:ATP binding"/>
    <property type="evidence" value="ECO:0007669"/>
    <property type="project" value="UniProtKB-KW"/>
</dbReference>
<dbReference type="InterPro" id="IPR004487">
    <property type="entry name" value="Clp_protease_ATP-bd_su_ClpX"/>
</dbReference>
<dbReference type="GO" id="GO:0008233">
    <property type="term" value="F:peptidase activity"/>
    <property type="evidence" value="ECO:0007669"/>
    <property type="project" value="UniProtKB-KW"/>
</dbReference>
<name>T0R4U0_SAPDV</name>
<feature type="domain" description="AAA+ ATPase" evidence="3">
    <location>
        <begin position="281"/>
        <end position="438"/>
    </location>
</feature>
<dbReference type="SUPFAM" id="SSF52540">
    <property type="entry name" value="P-loop containing nucleoside triphosphate hydrolases"/>
    <property type="match status" value="1"/>
</dbReference>
<dbReference type="NCBIfam" id="NF003745">
    <property type="entry name" value="PRK05342.1"/>
    <property type="match status" value="1"/>
</dbReference>
<proteinExistence type="predicted"/>
<keyword evidence="2 5" id="KW-0067">ATP-binding</keyword>
<dbReference type="GO" id="GO:0140662">
    <property type="term" value="F:ATP-dependent protein folding chaperone"/>
    <property type="evidence" value="ECO:0007669"/>
    <property type="project" value="InterPro"/>
</dbReference>
<dbReference type="SMART" id="SM01086">
    <property type="entry name" value="ClpB_D2-small"/>
    <property type="match status" value="1"/>
</dbReference>
<dbReference type="GO" id="GO:0016887">
    <property type="term" value="F:ATP hydrolysis activity"/>
    <property type="evidence" value="ECO:0007669"/>
    <property type="project" value="InterPro"/>
</dbReference>
<gene>
    <name evidence="5" type="ORF">SDRG_15116</name>
</gene>
<dbReference type="Pfam" id="PF07724">
    <property type="entry name" value="AAA_2"/>
    <property type="match status" value="1"/>
</dbReference>
<dbReference type="Gene3D" id="1.10.8.60">
    <property type="match status" value="1"/>
</dbReference>
<dbReference type="InParanoid" id="T0R4U0"/>
<dbReference type="InterPro" id="IPR019489">
    <property type="entry name" value="Clp_ATPase_C"/>
</dbReference>
<dbReference type="GO" id="GO:0051603">
    <property type="term" value="P:proteolysis involved in protein catabolic process"/>
    <property type="evidence" value="ECO:0007669"/>
    <property type="project" value="TreeGrafter"/>
</dbReference>
<dbReference type="GeneID" id="19955843"/>
<sequence length="608" mass="66079">MVLPRLGRYLRAMPRVAARHSRLTTAARYCSMYPRAPMMATLPRLTPPTVRCFGTETRDASELTCPHCGESLKLAIAVPRSTPTCGASAAPATTLPLTSRQLEPGDIVGCEGCKTYFAVKSLAADPPHAGSMFQTPSSQFQSTPRLRISNDSDFDRLLNDSQRVNTPPAPAPKVLTPREIYDGLNKYVIGQENVKKALAVGVHNHYKRLSMNFKPPEVPIDDGHPRSMRVSAMVDEPAIYQSVKHGIQLEAIAVPPSVVAAEGATPPTTPTVAVDDSVEIDKTNILVVGPTGSGKTLMAKTLARLAQVPLVIADATCLTQAGYVGEDVESILYKLYQAANFDLEAAQKGIIYIDEIDKISRKSENVSITRDVSGEGVQQALLKMLEGCTVNVPEKGGRKNPRGEFIAIDTTNILFICGGAFAGLEHIVSRRTATASIGFESQMKDTKVTDLDRVGELLTQSEPQDLVAYGLIPEFVGRFPVLVSTLGLNRHELVRVVSEPKNSLIKQYRALFALHNVDFHVTPCGLDAIAELAVRRNTGARGLRAIFERTLMDTMFHVPDMQHVRAVYVDGDVIFGAKQPVLLRGDVTIAEYEAAKDETHEVAYPDAA</sequence>
<evidence type="ECO:0000256" key="2">
    <source>
        <dbReference type="ARBA" id="ARBA00022840"/>
    </source>
</evidence>
<evidence type="ECO:0000313" key="5">
    <source>
        <dbReference type="EMBL" id="EQC27108.1"/>
    </source>
</evidence>
<reference evidence="5 6" key="1">
    <citation type="submission" date="2012-04" db="EMBL/GenBank/DDBJ databases">
        <title>The Genome Sequence of Saprolegnia declina VS20.</title>
        <authorList>
            <consortium name="The Broad Institute Genome Sequencing Platform"/>
            <person name="Russ C."/>
            <person name="Nusbaum C."/>
            <person name="Tyler B."/>
            <person name="van West P."/>
            <person name="Dieguez-Uribeondo J."/>
            <person name="de Bruijn I."/>
            <person name="Tripathy S."/>
            <person name="Jiang R."/>
            <person name="Young S.K."/>
            <person name="Zeng Q."/>
            <person name="Gargeya S."/>
            <person name="Fitzgerald M."/>
            <person name="Haas B."/>
            <person name="Abouelleil A."/>
            <person name="Alvarado L."/>
            <person name="Arachchi H.M."/>
            <person name="Berlin A."/>
            <person name="Chapman S.B."/>
            <person name="Goldberg J."/>
            <person name="Griggs A."/>
            <person name="Gujja S."/>
            <person name="Hansen M."/>
            <person name="Howarth C."/>
            <person name="Imamovic A."/>
            <person name="Larimer J."/>
            <person name="McCowen C."/>
            <person name="Montmayeur A."/>
            <person name="Murphy C."/>
            <person name="Neiman D."/>
            <person name="Pearson M."/>
            <person name="Priest M."/>
            <person name="Roberts A."/>
            <person name="Saif S."/>
            <person name="Shea T."/>
            <person name="Sisk P."/>
            <person name="Sykes S."/>
            <person name="Wortman J."/>
            <person name="Nusbaum C."/>
            <person name="Birren B."/>
        </authorList>
    </citation>
    <scope>NUCLEOTIDE SEQUENCE [LARGE SCALE GENOMIC DNA]</scope>
    <source>
        <strain evidence="5 6">VS20</strain>
    </source>
</reference>
<dbReference type="PANTHER" id="PTHR48102:SF7">
    <property type="entry name" value="ATP-DEPENDENT CLP PROTEASE ATP-BINDING SUBUNIT CLPX-LIKE, MITOCHONDRIAL"/>
    <property type="match status" value="1"/>
</dbReference>
<evidence type="ECO:0000256" key="1">
    <source>
        <dbReference type="ARBA" id="ARBA00022741"/>
    </source>
</evidence>